<dbReference type="InterPro" id="IPR037682">
    <property type="entry name" value="TonB_C"/>
</dbReference>
<evidence type="ECO:0000256" key="9">
    <source>
        <dbReference type="ARBA" id="ARBA00023136"/>
    </source>
</evidence>
<gene>
    <name evidence="12" type="ORF">FEM55_02725</name>
</gene>
<dbReference type="CDD" id="cd07341">
    <property type="entry name" value="M56_BlaR1_MecR1_like"/>
    <property type="match status" value="1"/>
</dbReference>
<feature type="transmembrane region" description="Helical" evidence="10">
    <location>
        <begin position="261"/>
        <end position="282"/>
    </location>
</feature>
<proteinExistence type="inferred from homology"/>
<dbReference type="RefSeq" id="WP_138279775.1">
    <property type="nucleotide sequence ID" value="NZ_BMGE01000001.1"/>
</dbReference>
<evidence type="ECO:0000256" key="7">
    <source>
        <dbReference type="ARBA" id="ARBA00022927"/>
    </source>
</evidence>
<keyword evidence="9 10" id="KW-0472">Membrane</keyword>
<dbReference type="Gene3D" id="2.60.40.1120">
    <property type="entry name" value="Carboxypeptidase-like, regulatory domain"/>
    <property type="match status" value="1"/>
</dbReference>
<evidence type="ECO:0000313" key="12">
    <source>
        <dbReference type="EMBL" id="TLU96079.1"/>
    </source>
</evidence>
<dbReference type="Pfam" id="PF05569">
    <property type="entry name" value="Peptidase_M56"/>
    <property type="match status" value="1"/>
</dbReference>
<dbReference type="Pfam" id="PF03544">
    <property type="entry name" value="TonB_C"/>
    <property type="match status" value="1"/>
</dbReference>
<dbReference type="SUPFAM" id="SSF49464">
    <property type="entry name" value="Carboxypeptidase regulatory domain-like"/>
    <property type="match status" value="1"/>
</dbReference>
<evidence type="ECO:0000256" key="8">
    <source>
        <dbReference type="ARBA" id="ARBA00022989"/>
    </source>
</evidence>
<keyword evidence="13" id="KW-1185">Reference proteome</keyword>
<keyword evidence="5" id="KW-0997">Cell inner membrane</keyword>
<keyword evidence="8 10" id="KW-1133">Transmembrane helix</keyword>
<dbReference type="InterPro" id="IPR051045">
    <property type="entry name" value="TonB-dependent_transducer"/>
</dbReference>
<dbReference type="GO" id="GO:0015031">
    <property type="term" value="P:protein transport"/>
    <property type="evidence" value="ECO:0007669"/>
    <property type="project" value="UniProtKB-KW"/>
</dbReference>
<name>A0A5R9KIY1_9BACT</name>
<evidence type="ECO:0000256" key="1">
    <source>
        <dbReference type="ARBA" id="ARBA00004383"/>
    </source>
</evidence>
<dbReference type="PANTHER" id="PTHR33446">
    <property type="entry name" value="PROTEIN TONB-RELATED"/>
    <property type="match status" value="1"/>
</dbReference>
<evidence type="ECO:0000256" key="3">
    <source>
        <dbReference type="ARBA" id="ARBA00022448"/>
    </source>
</evidence>
<protein>
    <submittedName>
        <fullName evidence="12">TonB family protein</fullName>
    </submittedName>
</protein>
<feature type="domain" description="TonB C-terminal" evidence="11">
    <location>
        <begin position="418"/>
        <end position="514"/>
    </location>
</feature>
<dbReference type="InterPro" id="IPR008969">
    <property type="entry name" value="CarboxyPept-like_regulatory"/>
</dbReference>
<dbReference type="AlphaFoldDB" id="A0A5R9KIY1"/>
<dbReference type="PROSITE" id="PS52015">
    <property type="entry name" value="TONB_CTD"/>
    <property type="match status" value="1"/>
</dbReference>
<dbReference type="PANTHER" id="PTHR33446:SF2">
    <property type="entry name" value="PROTEIN TONB"/>
    <property type="match status" value="1"/>
</dbReference>
<accession>A0A5R9KIY1</accession>
<dbReference type="InterPro" id="IPR008756">
    <property type="entry name" value="Peptidase_M56"/>
</dbReference>
<evidence type="ECO:0000256" key="5">
    <source>
        <dbReference type="ARBA" id="ARBA00022519"/>
    </source>
</evidence>
<dbReference type="GO" id="GO:0031992">
    <property type="term" value="F:energy transducer activity"/>
    <property type="evidence" value="ECO:0007669"/>
    <property type="project" value="TreeGrafter"/>
</dbReference>
<comment type="similarity">
    <text evidence="2">Belongs to the TonB family.</text>
</comment>
<dbReference type="NCBIfam" id="TIGR01352">
    <property type="entry name" value="tonB_Cterm"/>
    <property type="match status" value="1"/>
</dbReference>
<dbReference type="GO" id="GO:0055085">
    <property type="term" value="P:transmembrane transport"/>
    <property type="evidence" value="ECO:0007669"/>
    <property type="project" value="InterPro"/>
</dbReference>
<evidence type="ECO:0000256" key="6">
    <source>
        <dbReference type="ARBA" id="ARBA00022692"/>
    </source>
</evidence>
<dbReference type="Gene3D" id="3.30.1150.10">
    <property type="match status" value="1"/>
</dbReference>
<organism evidence="12 13">
    <name type="scientific">Dyadobacter sediminis</name>
    <dbReference type="NCBI Taxonomy" id="1493691"/>
    <lineage>
        <taxon>Bacteria</taxon>
        <taxon>Pseudomonadati</taxon>
        <taxon>Bacteroidota</taxon>
        <taxon>Cytophagia</taxon>
        <taxon>Cytophagales</taxon>
        <taxon>Spirosomataceae</taxon>
        <taxon>Dyadobacter</taxon>
    </lineage>
</organism>
<keyword evidence="6 10" id="KW-0812">Transmembrane</keyword>
<dbReference type="Pfam" id="PF13715">
    <property type="entry name" value="CarbopepD_reg_2"/>
    <property type="match status" value="1"/>
</dbReference>
<keyword evidence="7" id="KW-0653">Protein transport</keyword>
<evidence type="ECO:0000259" key="11">
    <source>
        <dbReference type="PROSITE" id="PS52015"/>
    </source>
</evidence>
<feature type="transmembrane region" description="Helical" evidence="10">
    <location>
        <begin position="6"/>
        <end position="24"/>
    </location>
</feature>
<comment type="subcellular location">
    <subcellularLocation>
        <location evidence="1">Cell inner membrane</location>
        <topology evidence="1">Single-pass membrane protein</topology>
        <orientation evidence="1">Periplasmic side</orientation>
    </subcellularLocation>
</comment>
<evidence type="ECO:0000256" key="2">
    <source>
        <dbReference type="ARBA" id="ARBA00006555"/>
    </source>
</evidence>
<dbReference type="InterPro" id="IPR006260">
    <property type="entry name" value="TonB/TolA_C"/>
</dbReference>
<sequence length="598" mass="67643">MELLSYLARTNLYLILFCSTYWLFLSKHTFFQWNRFYLLGSVAASFLLPAIVFYSDAAVPAAGSGVMETAEMHQAPVRVAEETDYMPVVLLGCYAAGALFMLINLLRSFRRLFLLVRTGEHIQLEDYTLVFTEHSGNGYSGSFSFFRWMFVSRLDYETNPDTIIRHEHVHIRQLHSMDILLIELLKVVFWMNPAVWFYKRAMQSVHEYLADQEAANRESYAAFLVAYALKMPVQMLVNHFSNSSLLKDRIKMIYKNRTPKWLLSKYLLILPLAVITVLYTAARKHIPLPVTYPAHAQPKDILVQGTVSDPGGKGISGAIVIVKNTNQGVATDVNGKFELTNIAENAVLVASQIQYKTSEMALSKAKTRYDFIMERDETVSKNITIPVERTASKPIPVKTADSNSNALKTEEQKPEFPGGYAALLEYLQNSIKYPAAALKANVEGIVIVRFVVDQAGMLNSITIVKGVGFGLDAESIRLVKNMPKWKPGIQNGKPLEMAQTIEIRFDLATAKGDMRQGFHLPSPTPALNFRIARVKIEEIFSSSLAFFEPETFNPYQIPPKAEYRYTPDSSHYRFMNYNHGWPNYNASTTGPARLFKNK</sequence>
<dbReference type="GO" id="GO:0098797">
    <property type="term" value="C:plasma membrane protein complex"/>
    <property type="evidence" value="ECO:0007669"/>
    <property type="project" value="TreeGrafter"/>
</dbReference>
<dbReference type="Proteomes" id="UP000309788">
    <property type="component" value="Unassembled WGS sequence"/>
</dbReference>
<dbReference type="OrthoDB" id="1522859at2"/>
<evidence type="ECO:0000313" key="13">
    <source>
        <dbReference type="Proteomes" id="UP000309788"/>
    </source>
</evidence>
<evidence type="ECO:0000256" key="4">
    <source>
        <dbReference type="ARBA" id="ARBA00022475"/>
    </source>
</evidence>
<dbReference type="EMBL" id="VCEI01000011">
    <property type="protein sequence ID" value="TLU96079.1"/>
    <property type="molecule type" value="Genomic_DNA"/>
</dbReference>
<feature type="transmembrane region" description="Helical" evidence="10">
    <location>
        <begin position="85"/>
        <end position="106"/>
    </location>
</feature>
<keyword evidence="3" id="KW-0813">Transport</keyword>
<comment type="caution">
    <text evidence="12">The sequence shown here is derived from an EMBL/GenBank/DDBJ whole genome shotgun (WGS) entry which is preliminary data.</text>
</comment>
<evidence type="ECO:0000256" key="10">
    <source>
        <dbReference type="SAM" id="Phobius"/>
    </source>
</evidence>
<feature type="transmembrane region" description="Helical" evidence="10">
    <location>
        <begin position="36"/>
        <end position="54"/>
    </location>
</feature>
<reference evidence="12 13" key="1">
    <citation type="submission" date="2019-05" db="EMBL/GenBank/DDBJ databases">
        <authorList>
            <person name="Qu J.-H."/>
        </authorList>
    </citation>
    <scope>NUCLEOTIDE SEQUENCE [LARGE SCALE GENOMIC DNA]</scope>
    <source>
        <strain evidence="12 13">Z12</strain>
    </source>
</reference>
<dbReference type="SUPFAM" id="SSF74653">
    <property type="entry name" value="TolA/TonB C-terminal domain"/>
    <property type="match status" value="1"/>
</dbReference>
<keyword evidence="4" id="KW-1003">Cell membrane</keyword>